<dbReference type="Pfam" id="PF01654">
    <property type="entry name" value="Cyt_bd_oxida_I"/>
    <property type="match status" value="2"/>
</dbReference>
<evidence type="ECO:0000256" key="12">
    <source>
        <dbReference type="PIRNR" id="PIRNR006446"/>
    </source>
</evidence>
<comment type="subcellular location">
    <subcellularLocation>
        <location evidence="1">Cell membrane</location>
        <topology evidence="1">Multi-pass membrane protein</topology>
    </subcellularLocation>
</comment>
<dbReference type="PIRSF" id="PIRSF006446">
    <property type="entry name" value="Cyt_quinol_oxidase_1"/>
    <property type="match status" value="1"/>
</dbReference>
<dbReference type="InterPro" id="IPR002585">
    <property type="entry name" value="Cyt-d_ubiquinol_oxidase_su_1"/>
</dbReference>
<keyword evidence="3 12" id="KW-0813">Transport</keyword>
<feature type="transmembrane region" description="Helical" evidence="12">
    <location>
        <begin position="340"/>
        <end position="359"/>
    </location>
</feature>
<comment type="caution">
    <text evidence="14">The sequence shown here is derived from an EMBL/GenBank/DDBJ whole genome shotgun (WGS) entry which is preliminary data.</text>
</comment>
<evidence type="ECO:0000256" key="3">
    <source>
        <dbReference type="ARBA" id="ARBA00022448"/>
    </source>
</evidence>
<evidence type="ECO:0000256" key="11">
    <source>
        <dbReference type="ARBA" id="ARBA00023136"/>
    </source>
</evidence>
<evidence type="ECO:0000256" key="4">
    <source>
        <dbReference type="ARBA" id="ARBA00022475"/>
    </source>
</evidence>
<keyword evidence="7 12" id="KW-0479">Metal-binding</keyword>
<feature type="transmembrane region" description="Helical" evidence="12">
    <location>
        <begin position="187"/>
        <end position="212"/>
    </location>
</feature>
<keyword evidence="5 12" id="KW-0349">Heme</keyword>
<keyword evidence="4 12" id="KW-1003">Cell membrane</keyword>
<accession>A0ABP5UVD3</accession>
<name>A0ABP5UVD3_9ACTN</name>
<feature type="transmembrane region" description="Helical" evidence="12">
    <location>
        <begin position="65"/>
        <end position="85"/>
    </location>
</feature>
<feature type="transmembrane region" description="Helical" evidence="12">
    <location>
        <begin position="389"/>
        <end position="409"/>
    </location>
</feature>
<evidence type="ECO:0000256" key="7">
    <source>
        <dbReference type="ARBA" id="ARBA00022723"/>
    </source>
</evidence>
<evidence type="ECO:0000256" key="6">
    <source>
        <dbReference type="ARBA" id="ARBA00022692"/>
    </source>
</evidence>
<dbReference type="EMBL" id="BAAATJ010000002">
    <property type="protein sequence ID" value="GAA2387381.1"/>
    <property type="molecule type" value="Genomic_DNA"/>
</dbReference>
<keyword evidence="9 12" id="KW-1133">Transmembrane helix</keyword>
<protein>
    <submittedName>
        <fullName evidence="14">Cytochrome ubiquinol oxidase subunit I</fullName>
    </submittedName>
</protein>
<keyword evidence="15" id="KW-1185">Reference proteome</keyword>
<feature type="transmembrane region" description="Helical" evidence="12">
    <location>
        <begin position="304"/>
        <end position="328"/>
    </location>
</feature>
<dbReference type="RefSeq" id="WP_344629397.1">
    <property type="nucleotide sequence ID" value="NZ_BAAATJ010000002.1"/>
</dbReference>
<evidence type="ECO:0000256" key="9">
    <source>
        <dbReference type="ARBA" id="ARBA00022989"/>
    </source>
</evidence>
<feature type="compositionally biased region" description="Basic and acidic residues" evidence="13">
    <location>
        <begin position="420"/>
        <end position="430"/>
    </location>
</feature>
<gene>
    <name evidence="14" type="ORF">GCM10010420_08010</name>
</gene>
<evidence type="ECO:0000256" key="8">
    <source>
        <dbReference type="ARBA" id="ARBA00022982"/>
    </source>
</evidence>
<evidence type="ECO:0000256" key="2">
    <source>
        <dbReference type="ARBA" id="ARBA00009819"/>
    </source>
</evidence>
<keyword evidence="8 12" id="KW-0249">Electron transport</keyword>
<keyword evidence="11 12" id="KW-0472">Membrane</keyword>
<feature type="region of interest" description="Disordered" evidence="13">
    <location>
        <begin position="420"/>
        <end position="443"/>
    </location>
</feature>
<feature type="transmembrane region" description="Helical" evidence="12">
    <location>
        <begin position="237"/>
        <end position="257"/>
    </location>
</feature>
<feature type="transmembrane region" description="Helical" evidence="12">
    <location>
        <begin position="97"/>
        <end position="122"/>
    </location>
</feature>
<keyword evidence="6 12" id="KW-0812">Transmembrane</keyword>
<evidence type="ECO:0000313" key="14">
    <source>
        <dbReference type="EMBL" id="GAA2387381.1"/>
    </source>
</evidence>
<keyword evidence="10 12" id="KW-0408">Iron</keyword>
<comment type="similarity">
    <text evidence="2 12">Belongs to the cytochrome ubiquinol oxidase subunit 1 family.</text>
</comment>
<dbReference type="PANTHER" id="PTHR30365">
    <property type="entry name" value="CYTOCHROME D UBIQUINOL OXIDASE"/>
    <property type="match status" value="1"/>
</dbReference>
<evidence type="ECO:0000256" key="10">
    <source>
        <dbReference type="ARBA" id="ARBA00023004"/>
    </source>
</evidence>
<sequence length="443" mass="47397">MDGSEALDLARWQFALTAAAHFLFVSLTLGLATFVTAVQTWAVLRRGSGQSAPYARMVRFWGQLYVVNYAVGIVTGIVMEFQFGLAWSGLGHYAGNVFGASLAMETVVAFFVESTFLGLWIFGWNRFGPRVHCALLWVVTGTAYLSAYWILVANGFLNHPVGHTGTGHGIELTDAGAVLTNPSALLAFGHIAGGAAVTAAFFVAGVSAYHLFRYRGTGGDGGDGGDGAALFRRSLRIAAFASPPALLVTAAFGGIQFSALASFQPMKDAVWKAEAAEIARLQADLAERFGPGDYVPSEALTRGAAMLMLLAFALMFHVSLGSALLALFRPAVERFRAWHLLLMAVVPLPYVAMTAGWVFREAGRQPWVVYGLLRTEDALSDVSAGAMRVSLAVFGTLFALLLAVNWWLLLRTARRGPEDVALGRDERAPDGEPSPGPDPVPSY</sequence>
<proteinExistence type="inferred from homology"/>
<feature type="compositionally biased region" description="Pro residues" evidence="13">
    <location>
        <begin position="432"/>
        <end position="443"/>
    </location>
</feature>
<feature type="transmembrane region" description="Helical" evidence="12">
    <location>
        <begin position="20"/>
        <end position="44"/>
    </location>
</feature>
<dbReference type="PANTHER" id="PTHR30365:SF15">
    <property type="entry name" value="CYTOCHROME BD UBIQUINOL OXIDASE SUBUNIT 1"/>
    <property type="match status" value="1"/>
</dbReference>
<evidence type="ECO:0000256" key="5">
    <source>
        <dbReference type="ARBA" id="ARBA00022617"/>
    </source>
</evidence>
<evidence type="ECO:0000313" key="15">
    <source>
        <dbReference type="Proteomes" id="UP001500058"/>
    </source>
</evidence>
<reference evidence="15" key="1">
    <citation type="journal article" date="2019" name="Int. J. Syst. Evol. Microbiol.">
        <title>The Global Catalogue of Microorganisms (GCM) 10K type strain sequencing project: providing services to taxonomists for standard genome sequencing and annotation.</title>
        <authorList>
            <consortium name="The Broad Institute Genomics Platform"/>
            <consortium name="The Broad Institute Genome Sequencing Center for Infectious Disease"/>
            <person name="Wu L."/>
            <person name="Ma J."/>
        </authorList>
    </citation>
    <scope>NUCLEOTIDE SEQUENCE [LARGE SCALE GENOMIC DNA]</scope>
    <source>
        <strain evidence="15">JCM 6921</strain>
    </source>
</reference>
<organism evidence="14 15">
    <name type="scientific">Streptomyces glaucosporus</name>
    <dbReference type="NCBI Taxonomy" id="284044"/>
    <lineage>
        <taxon>Bacteria</taxon>
        <taxon>Bacillati</taxon>
        <taxon>Actinomycetota</taxon>
        <taxon>Actinomycetes</taxon>
        <taxon>Kitasatosporales</taxon>
        <taxon>Streptomycetaceae</taxon>
        <taxon>Streptomyces</taxon>
    </lineage>
</organism>
<dbReference type="Proteomes" id="UP001500058">
    <property type="component" value="Unassembled WGS sequence"/>
</dbReference>
<evidence type="ECO:0000256" key="1">
    <source>
        <dbReference type="ARBA" id="ARBA00004651"/>
    </source>
</evidence>
<feature type="transmembrane region" description="Helical" evidence="12">
    <location>
        <begin position="134"/>
        <end position="151"/>
    </location>
</feature>
<evidence type="ECO:0000256" key="13">
    <source>
        <dbReference type="SAM" id="MobiDB-lite"/>
    </source>
</evidence>